<gene>
    <name evidence="2" type="ORF">TNCT_338261</name>
</gene>
<feature type="coiled-coil region" evidence="1">
    <location>
        <begin position="48"/>
        <end position="75"/>
    </location>
</feature>
<protein>
    <submittedName>
        <fullName evidence="2">Uncharacterized protein</fullName>
    </submittedName>
</protein>
<name>A0A8X6FSI5_TRICU</name>
<sequence length="76" mass="9246">KRESVYRELIADMESNRQTTVENIFIKYEKMEEDDYFVDFSTMTIISKKKEKQTLDETEKEAKEFQILQQNKEIEN</sequence>
<feature type="non-terminal residue" evidence="2">
    <location>
        <position position="76"/>
    </location>
</feature>
<reference evidence="2" key="1">
    <citation type="submission" date="2020-07" db="EMBL/GenBank/DDBJ databases">
        <title>Multicomponent nature underlies the extraordinary mechanical properties of spider dragline silk.</title>
        <authorList>
            <person name="Kono N."/>
            <person name="Nakamura H."/>
            <person name="Mori M."/>
            <person name="Yoshida Y."/>
            <person name="Ohtoshi R."/>
            <person name="Malay A.D."/>
            <person name="Moran D.A.P."/>
            <person name="Tomita M."/>
            <person name="Numata K."/>
            <person name="Arakawa K."/>
        </authorList>
    </citation>
    <scope>NUCLEOTIDE SEQUENCE</scope>
</reference>
<evidence type="ECO:0000313" key="3">
    <source>
        <dbReference type="Proteomes" id="UP000887116"/>
    </source>
</evidence>
<evidence type="ECO:0000256" key="1">
    <source>
        <dbReference type="SAM" id="Coils"/>
    </source>
</evidence>
<organism evidence="2 3">
    <name type="scientific">Trichonephila clavata</name>
    <name type="common">Joro spider</name>
    <name type="synonym">Nephila clavata</name>
    <dbReference type="NCBI Taxonomy" id="2740835"/>
    <lineage>
        <taxon>Eukaryota</taxon>
        <taxon>Metazoa</taxon>
        <taxon>Ecdysozoa</taxon>
        <taxon>Arthropoda</taxon>
        <taxon>Chelicerata</taxon>
        <taxon>Arachnida</taxon>
        <taxon>Araneae</taxon>
        <taxon>Araneomorphae</taxon>
        <taxon>Entelegynae</taxon>
        <taxon>Araneoidea</taxon>
        <taxon>Nephilidae</taxon>
        <taxon>Trichonephila</taxon>
    </lineage>
</organism>
<keyword evidence="3" id="KW-1185">Reference proteome</keyword>
<keyword evidence="1" id="KW-0175">Coiled coil</keyword>
<comment type="caution">
    <text evidence="2">The sequence shown here is derived from an EMBL/GenBank/DDBJ whole genome shotgun (WGS) entry which is preliminary data.</text>
</comment>
<dbReference type="Proteomes" id="UP000887116">
    <property type="component" value="Unassembled WGS sequence"/>
</dbReference>
<dbReference type="EMBL" id="BMAO01013261">
    <property type="protein sequence ID" value="GFQ87462.1"/>
    <property type="molecule type" value="Genomic_DNA"/>
</dbReference>
<proteinExistence type="predicted"/>
<evidence type="ECO:0000313" key="2">
    <source>
        <dbReference type="EMBL" id="GFQ87462.1"/>
    </source>
</evidence>
<dbReference type="AlphaFoldDB" id="A0A8X6FSI5"/>
<accession>A0A8X6FSI5</accession>